<evidence type="ECO:0000256" key="4">
    <source>
        <dbReference type="SAM" id="Phobius"/>
    </source>
</evidence>
<comment type="caution">
    <text evidence="5">The sequence shown here is derived from an EMBL/GenBank/DDBJ whole genome shotgun (WGS) entry which is preliminary data.</text>
</comment>
<keyword evidence="2 4" id="KW-0472">Membrane</keyword>
<dbReference type="PANTHER" id="PTHR31415:SF9">
    <property type="entry name" value="OS05G0367900 PROTEIN"/>
    <property type="match status" value="1"/>
</dbReference>
<reference evidence="5" key="1">
    <citation type="journal article" date="2023" name="Nat. Commun.">
        <title>Diploid and tetraploid genomes of Acorus and the evolution of monocots.</title>
        <authorList>
            <person name="Ma L."/>
            <person name="Liu K.W."/>
            <person name="Li Z."/>
            <person name="Hsiao Y.Y."/>
            <person name="Qi Y."/>
            <person name="Fu T."/>
            <person name="Tang G.D."/>
            <person name="Zhang D."/>
            <person name="Sun W.H."/>
            <person name="Liu D.K."/>
            <person name="Li Y."/>
            <person name="Chen G.Z."/>
            <person name="Liu X.D."/>
            <person name="Liao X.Y."/>
            <person name="Jiang Y.T."/>
            <person name="Yu X."/>
            <person name="Hao Y."/>
            <person name="Huang J."/>
            <person name="Zhao X.W."/>
            <person name="Ke S."/>
            <person name="Chen Y.Y."/>
            <person name="Wu W.L."/>
            <person name="Hsu J.L."/>
            <person name="Lin Y.F."/>
            <person name="Huang M.D."/>
            <person name="Li C.Y."/>
            <person name="Huang L."/>
            <person name="Wang Z.W."/>
            <person name="Zhao X."/>
            <person name="Zhong W.Y."/>
            <person name="Peng D.H."/>
            <person name="Ahmad S."/>
            <person name="Lan S."/>
            <person name="Zhang J.S."/>
            <person name="Tsai W.C."/>
            <person name="Van de Peer Y."/>
            <person name="Liu Z.J."/>
        </authorList>
    </citation>
    <scope>NUCLEOTIDE SEQUENCE</scope>
    <source>
        <strain evidence="5">SCP</strain>
    </source>
</reference>
<sequence>MSIHPKPLETPVAGNPAVAPSPPSITASIVNPYSAPPPPPRPARPATVSSLLRLLISAATASLVLAATVVYVVWLVSGPLPPMFSVSSASLLTDSLTTSFDVTFAVRSFSHSSGIRYTEAEASVTYGGGDSVVAKSALPPLHQGSDSSIFIRARFVAEGTRVLAAIADDRAVKGIVEFGFGFRAVAYFRSSALRPKRHLLMVHCCDVPFGFTNSTAAVLFLSGPQRPCKVELP</sequence>
<dbReference type="EMBL" id="JAUJYN010000004">
    <property type="protein sequence ID" value="KAK1273255.1"/>
    <property type="molecule type" value="Genomic_DNA"/>
</dbReference>
<evidence type="ECO:0000313" key="6">
    <source>
        <dbReference type="Proteomes" id="UP001179952"/>
    </source>
</evidence>
<accession>A0AAV9B9C2</accession>
<gene>
    <name evidence="5" type="ORF">QJS04_geneDACA012456</name>
</gene>
<dbReference type="PANTHER" id="PTHR31415">
    <property type="entry name" value="OS05G0367900 PROTEIN"/>
    <property type="match status" value="1"/>
</dbReference>
<name>A0AAV9B9C2_ACOGR</name>
<keyword evidence="4" id="KW-0812">Transmembrane</keyword>
<keyword evidence="6" id="KW-1185">Reference proteome</keyword>
<organism evidence="5 6">
    <name type="scientific">Acorus gramineus</name>
    <name type="common">Dwarf sweet flag</name>
    <dbReference type="NCBI Taxonomy" id="55184"/>
    <lineage>
        <taxon>Eukaryota</taxon>
        <taxon>Viridiplantae</taxon>
        <taxon>Streptophyta</taxon>
        <taxon>Embryophyta</taxon>
        <taxon>Tracheophyta</taxon>
        <taxon>Spermatophyta</taxon>
        <taxon>Magnoliopsida</taxon>
        <taxon>Liliopsida</taxon>
        <taxon>Acoraceae</taxon>
        <taxon>Acorus</taxon>
    </lineage>
</organism>
<dbReference type="AlphaFoldDB" id="A0AAV9B9C2"/>
<evidence type="ECO:0000256" key="3">
    <source>
        <dbReference type="SAM" id="MobiDB-lite"/>
    </source>
</evidence>
<proteinExistence type="predicted"/>
<comment type="subcellular location">
    <subcellularLocation>
        <location evidence="1">Membrane</location>
    </subcellularLocation>
</comment>
<evidence type="ECO:0000256" key="2">
    <source>
        <dbReference type="ARBA" id="ARBA00023136"/>
    </source>
</evidence>
<keyword evidence="4" id="KW-1133">Transmembrane helix</keyword>
<dbReference type="GO" id="GO:0005886">
    <property type="term" value="C:plasma membrane"/>
    <property type="evidence" value="ECO:0007669"/>
    <property type="project" value="TreeGrafter"/>
</dbReference>
<dbReference type="GO" id="GO:0009506">
    <property type="term" value="C:plasmodesma"/>
    <property type="evidence" value="ECO:0007669"/>
    <property type="project" value="TreeGrafter"/>
</dbReference>
<feature type="region of interest" description="Disordered" evidence="3">
    <location>
        <begin position="1"/>
        <end position="20"/>
    </location>
</feature>
<evidence type="ECO:0008006" key="7">
    <source>
        <dbReference type="Google" id="ProtNLM"/>
    </source>
</evidence>
<protein>
    <recommendedName>
        <fullName evidence="7">Late embryogenesis abundant protein LEA-2 subgroup domain-containing protein</fullName>
    </recommendedName>
</protein>
<dbReference type="InterPro" id="IPR044839">
    <property type="entry name" value="NDR1-like"/>
</dbReference>
<dbReference type="Proteomes" id="UP001179952">
    <property type="component" value="Unassembled WGS sequence"/>
</dbReference>
<reference evidence="5" key="2">
    <citation type="submission" date="2023-06" db="EMBL/GenBank/DDBJ databases">
        <authorList>
            <person name="Ma L."/>
            <person name="Liu K.-W."/>
            <person name="Li Z."/>
            <person name="Hsiao Y.-Y."/>
            <person name="Qi Y."/>
            <person name="Fu T."/>
            <person name="Tang G."/>
            <person name="Zhang D."/>
            <person name="Sun W.-H."/>
            <person name="Liu D.-K."/>
            <person name="Li Y."/>
            <person name="Chen G.-Z."/>
            <person name="Liu X.-D."/>
            <person name="Liao X.-Y."/>
            <person name="Jiang Y.-T."/>
            <person name="Yu X."/>
            <person name="Hao Y."/>
            <person name="Huang J."/>
            <person name="Zhao X.-W."/>
            <person name="Ke S."/>
            <person name="Chen Y.-Y."/>
            <person name="Wu W.-L."/>
            <person name="Hsu J.-L."/>
            <person name="Lin Y.-F."/>
            <person name="Huang M.-D."/>
            <person name="Li C.-Y."/>
            <person name="Huang L."/>
            <person name="Wang Z.-W."/>
            <person name="Zhao X."/>
            <person name="Zhong W.-Y."/>
            <person name="Peng D.-H."/>
            <person name="Ahmad S."/>
            <person name="Lan S."/>
            <person name="Zhang J.-S."/>
            <person name="Tsai W.-C."/>
            <person name="Van De Peer Y."/>
            <person name="Liu Z.-J."/>
        </authorList>
    </citation>
    <scope>NUCLEOTIDE SEQUENCE</scope>
    <source>
        <strain evidence="5">SCP</strain>
        <tissue evidence="5">Leaves</tissue>
    </source>
</reference>
<evidence type="ECO:0000313" key="5">
    <source>
        <dbReference type="EMBL" id="KAK1273255.1"/>
    </source>
</evidence>
<dbReference type="GO" id="GO:0098542">
    <property type="term" value="P:defense response to other organism"/>
    <property type="evidence" value="ECO:0007669"/>
    <property type="project" value="InterPro"/>
</dbReference>
<evidence type="ECO:0000256" key="1">
    <source>
        <dbReference type="ARBA" id="ARBA00004370"/>
    </source>
</evidence>
<feature type="transmembrane region" description="Helical" evidence="4">
    <location>
        <begin position="51"/>
        <end position="76"/>
    </location>
</feature>